<protein>
    <submittedName>
        <fullName evidence="5">Sugar O-acetyltransferase</fullName>
    </submittedName>
</protein>
<dbReference type="SUPFAM" id="SSF51161">
    <property type="entry name" value="Trimeric LpxA-like enzymes"/>
    <property type="match status" value="1"/>
</dbReference>
<dbReference type="Pfam" id="PF12464">
    <property type="entry name" value="Mac"/>
    <property type="match status" value="1"/>
</dbReference>
<dbReference type="PANTHER" id="PTHR23416:SF23">
    <property type="entry name" value="ACETYLTRANSFERASE C18B11.09C-RELATED"/>
    <property type="match status" value="1"/>
</dbReference>
<evidence type="ECO:0000259" key="4">
    <source>
        <dbReference type="SMART" id="SM01266"/>
    </source>
</evidence>
<evidence type="ECO:0000256" key="2">
    <source>
        <dbReference type="ARBA" id="ARBA00022679"/>
    </source>
</evidence>
<dbReference type="InterPro" id="IPR001451">
    <property type="entry name" value="Hexapep"/>
</dbReference>
<dbReference type="AlphaFoldDB" id="A0A9X1QRB9"/>
<feature type="domain" description="Maltose/galactoside acetyltransferase" evidence="4">
    <location>
        <begin position="25"/>
        <end position="80"/>
    </location>
</feature>
<keyword evidence="6" id="KW-1185">Reference proteome</keyword>
<dbReference type="RefSeq" id="WP_236117424.1">
    <property type="nucleotide sequence ID" value="NZ_JAKGSI010000001.1"/>
</dbReference>
<reference evidence="5" key="1">
    <citation type="submission" date="2022-01" db="EMBL/GenBank/DDBJ databases">
        <title>Corynebacterium sp. nov isolated from isolated from the feces of the greater white-fronted geese (Anser albifrons) at Poyang Lake, PR China.</title>
        <authorList>
            <person name="Liu Q."/>
        </authorList>
    </citation>
    <scope>NUCLEOTIDE SEQUENCE</scope>
    <source>
        <strain evidence="5">JCM 32435</strain>
    </source>
</reference>
<dbReference type="Pfam" id="PF00132">
    <property type="entry name" value="Hexapep"/>
    <property type="match status" value="1"/>
</dbReference>
<keyword evidence="3" id="KW-0677">Repeat</keyword>
<evidence type="ECO:0000313" key="5">
    <source>
        <dbReference type="EMBL" id="MCF4005610.1"/>
    </source>
</evidence>
<evidence type="ECO:0000256" key="3">
    <source>
        <dbReference type="ARBA" id="ARBA00022737"/>
    </source>
</evidence>
<dbReference type="InterPro" id="IPR024688">
    <property type="entry name" value="Mac_dom"/>
</dbReference>
<dbReference type="PROSITE" id="PS00101">
    <property type="entry name" value="HEXAPEP_TRANSFERASES"/>
    <property type="match status" value="1"/>
</dbReference>
<dbReference type="InterPro" id="IPR011004">
    <property type="entry name" value="Trimer_LpxA-like_sf"/>
</dbReference>
<dbReference type="CDD" id="cd03357">
    <property type="entry name" value="LbH_MAT_GAT"/>
    <property type="match status" value="1"/>
</dbReference>
<dbReference type="InterPro" id="IPR051159">
    <property type="entry name" value="Hexapeptide_acetyltransf"/>
</dbReference>
<dbReference type="GO" id="GO:0016407">
    <property type="term" value="F:acetyltransferase activity"/>
    <property type="evidence" value="ECO:0007669"/>
    <property type="project" value="InterPro"/>
</dbReference>
<evidence type="ECO:0000256" key="1">
    <source>
        <dbReference type="ARBA" id="ARBA00007274"/>
    </source>
</evidence>
<dbReference type="InterPro" id="IPR018357">
    <property type="entry name" value="Hexapep_transf_CS"/>
</dbReference>
<dbReference type="Proteomes" id="UP001139336">
    <property type="component" value="Unassembled WGS sequence"/>
</dbReference>
<keyword evidence="2" id="KW-0808">Transferase</keyword>
<gene>
    <name evidence="5" type="ORF">L1O03_00210</name>
</gene>
<accession>A0A9X1QRB9</accession>
<comment type="caution">
    <text evidence="5">The sequence shown here is derived from an EMBL/GenBank/DDBJ whole genome shotgun (WGS) entry which is preliminary data.</text>
</comment>
<dbReference type="EMBL" id="JAKGSI010000001">
    <property type="protein sequence ID" value="MCF4005610.1"/>
    <property type="molecule type" value="Genomic_DNA"/>
</dbReference>
<comment type="similarity">
    <text evidence="1">Belongs to the transferase hexapeptide repeat family.</text>
</comment>
<name>A0A9X1QRB9_9CORY</name>
<proteinExistence type="inferred from homology"/>
<dbReference type="PANTHER" id="PTHR23416">
    <property type="entry name" value="SIALIC ACID SYNTHASE-RELATED"/>
    <property type="match status" value="1"/>
</dbReference>
<evidence type="ECO:0000313" key="6">
    <source>
        <dbReference type="Proteomes" id="UP001139336"/>
    </source>
</evidence>
<dbReference type="Gene3D" id="2.160.10.10">
    <property type="entry name" value="Hexapeptide repeat proteins"/>
    <property type="match status" value="1"/>
</dbReference>
<sequence length="223" mass="23864">MPNNNDNTAFNPCSSQQDLIRWTGFERMAAGQWHLTDAPETLGKQKLATARRLKEFNDLANTDPQRAGELLREILAPGSDPMGVHAPLQVEYGRNTFLDSGVFLNYNTVILDSAPVRVGEGSMLAPNCQLLTINHPVHDVAMRRAGWEKAEPITIGKDVWLGGGVIVLGGVTIGDGAVIAAGAVVTKDIPAGSIAMGVPARVVGTVDEEKFERVELEDDAPAV</sequence>
<organism evidence="5 6">
    <name type="scientific">Corynebacterium uropygiale</name>
    <dbReference type="NCBI Taxonomy" id="1775911"/>
    <lineage>
        <taxon>Bacteria</taxon>
        <taxon>Bacillati</taxon>
        <taxon>Actinomycetota</taxon>
        <taxon>Actinomycetes</taxon>
        <taxon>Mycobacteriales</taxon>
        <taxon>Corynebacteriaceae</taxon>
        <taxon>Corynebacterium</taxon>
    </lineage>
</organism>
<dbReference type="GO" id="GO:0008374">
    <property type="term" value="F:O-acyltransferase activity"/>
    <property type="evidence" value="ECO:0007669"/>
    <property type="project" value="TreeGrafter"/>
</dbReference>
<dbReference type="SMART" id="SM01266">
    <property type="entry name" value="Mac"/>
    <property type="match status" value="1"/>
</dbReference>